<protein>
    <recommendedName>
        <fullName evidence="4">DNase I-like protein</fullName>
    </recommendedName>
</protein>
<gene>
    <name evidence="2" type="ORF">FISHEDRAFT_45614</name>
</gene>
<dbReference type="SUPFAM" id="SSF56219">
    <property type="entry name" value="DNase I-like"/>
    <property type="match status" value="1"/>
</dbReference>
<feature type="region of interest" description="Disordered" evidence="1">
    <location>
        <begin position="275"/>
        <end position="295"/>
    </location>
</feature>
<keyword evidence="3" id="KW-1185">Reference proteome</keyword>
<dbReference type="EMBL" id="KN881953">
    <property type="protein sequence ID" value="KIY47263.1"/>
    <property type="molecule type" value="Genomic_DNA"/>
</dbReference>
<dbReference type="Proteomes" id="UP000054144">
    <property type="component" value="Unassembled WGS sequence"/>
</dbReference>
<name>A0A0D7A8X1_9AGAR</name>
<dbReference type="AlphaFoldDB" id="A0A0D7A8X1"/>
<organism evidence="2 3">
    <name type="scientific">Fistulina hepatica ATCC 64428</name>
    <dbReference type="NCBI Taxonomy" id="1128425"/>
    <lineage>
        <taxon>Eukaryota</taxon>
        <taxon>Fungi</taxon>
        <taxon>Dikarya</taxon>
        <taxon>Basidiomycota</taxon>
        <taxon>Agaricomycotina</taxon>
        <taxon>Agaricomycetes</taxon>
        <taxon>Agaricomycetidae</taxon>
        <taxon>Agaricales</taxon>
        <taxon>Fistulinaceae</taxon>
        <taxon>Fistulina</taxon>
    </lineage>
</organism>
<dbReference type="Gene3D" id="3.60.10.10">
    <property type="entry name" value="Endonuclease/exonuclease/phosphatase"/>
    <property type="match status" value="1"/>
</dbReference>
<evidence type="ECO:0000313" key="3">
    <source>
        <dbReference type="Proteomes" id="UP000054144"/>
    </source>
</evidence>
<evidence type="ECO:0000256" key="1">
    <source>
        <dbReference type="SAM" id="MobiDB-lite"/>
    </source>
</evidence>
<reference evidence="2 3" key="1">
    <citation type="journal article" date="2015" name="Fungal Genet. Biol.">
        <title>Evolution of novel wood decay mechanisms in Agaricales revealed by the genome sequences of Fistulina hepatica and Cylindrobasidium torrendii.</title>
        <authorList>
            <person name="Floudas D."/>
            <person name="Held B.W."/>
            <person name="Riley R."/>
            <person name="Nagy L.G."/>
            <person name="Koehler G."/>
            <person name="Ransdell A.S."/>
            <person name="Younus H."/>
            <person name="Chow J."/>
            <person name="Chiniquy J."/>
            <person name="Lipzen A."/>
            <person name="Tritt A."/>
            <person name="Sun H."/>
            <person name="Haridas S."/>
            <person name="LaButti K."/>
            <person name="Ohm R.A."/>
            <person name="Kues U."/>
            <person name="Blanchette R.A."/>
            <person name="Grigoriev I.V."/>
            <person name="Minto R.E."/>
            <person name="Hibbett D.S."/>
        </authorList>
    </citation>
    <scope>NUCLEOTIDE SEQUENCE [LARGE SCALE GENOMIC DNA]</scope>
    <source>
        <strain evidence="2 3">ATCC 64428</strain>
    </source>
</reference>
<sequence length="295" mass="33403">MATNTGGVAFVLNKGTTNIEGVRQYELEPGRALMLAIPWHGNKVMNMLTLYAPAGNMAENEAFWRRITNKIESSGNIPEPDVVLTDANVVEDEKDRLPARSDPPSAVGAYREFMRRFGLVDGWRTLNPDKQGYTFKSSANGSQARLDKILIKENKVNTSRQWQSNWQGKMSDHKLASVEIVDVEAPFRGPGRWQLPKHLAENERVIKMACEAGDKFFAKVNDLQNMGRTEERNVQLLFKEMKDEIAQKARQIAKILVPRLDEKIAKKESVKEKILQNQTMAEEDKKDSAGMLEEE</sequence>
<feature type="non-terminal residue" evidence="2">
    <location>
        <position position="295"/>
    </location>
</feature>
<proteinExistence type="predicted"/>
<evidence type="ECO:0000313" key="2">
    <source>
        <dbReference type="EMBL" id="KIY47263.1"/>
    </source>
</evidence>
<dbReference type="InterPro" id="IPR036691">
    <property type="entry name" value="Endo/exonu/phosph_ase_sf"/>
</dbReference>
<accession>A0A0D7A8X1</accession>
<dbReference type="OrthoDB" id="3264871at2759"/>
<evidence type="ECO:0008006" key="4">
    <source>
        <dbReference type="Google" id="ProtNLM"/>
    </source>
</evidence>